<gene>
    <name evidence="1" type="ORF">AV530_003732</name>
</gene>
<organism evidence="1 2">
    <name type="scientific">Patagioenas fasciata monilis</name>
    <dbReference type="NCBI Taxonomy" id="372326"/>
    <lineage>
        <taxon>Eukaryota</taxon>
        <taxon>Metazoa</taxon>
        <taxon>Chordata</taxon>
        <taxon>Craniata</taxon>
        <taxon>Vertebrata</taxon>
        <taxon>Euteleostomi</taxon>
        <taxon>Archelosauria</taxon>
        <taxon>Archosauria</taxon>
        <taxon>Dinosauria</taxon>
        <taxon>Saurischia</taxon>
        <taxon>Theropoda</taxon>
        <taxon>Coelurosauria</taxon>
        <taxon>Aves</taxon>
        <taxon>Neognathae</taxon>
        <taxon>Neoaves</taxon>
        <taxon>Columbimorphae</taxon>
        <taxon>Columbiformes</taxon>
        <taxon>Columbidae</taxon>
        <taxon>Patagioenas</taxon>
    </lineage>
</organism>
<protein>
    <submittedName>
        <fullName evidence="1">Uncharacterized protein</fullName>
    </submittedName>
</protein>
<evidence type="ECO:0000313" key="1">
    <source>
        <dbReference type="EMBL" id="OPJ89526.1"/>
    </source>
</evidence>
<accession>A0A1V4KYR8</accession>
<name>A0A1V4KYR8_PATFA</name>
<reference evidence="1 2" key="1">
    <citation type="submission" date="2016-02" db="EMBL/GenBank/DDBJ databases">
        <title>Band-tailed pigeon sequencing and assembly.</title>
        <authorList>
            <person name="Soares A.E."/>
            <person name="Novak B.J."/>
            <person name="Rice E.S."/>
            <person name="O'Connell B."/>
            <person name="Chang D."/>
            <person name="Weber S."/>
            <person name="Shapiro B."/>
        </authorList>
    </citation>
    <scope>NUCLEOTIDE SEQUENCE [LARGE SCALE GENOMIC DNA]</scope>
    <source>
        <strain evidence="1">BTP2013</strain>
        <tissue evidence="1">Blood</tissue>
    </source>
</reference>
<evidence type="ECO:0000313" key="2">
    <source>
        <dbReference type="Proteomes" id="UP000190648"/>
    </source>
</evidence>
<dbReference type="EMBL" id="LSYS01001150">
    <property type="protein sequence ID" value="OPJ89526.1"/>
    <property type="molecule type" value="Genomic_DNA"/>
</dbReference>
<comment type="caution">
    <text evidence="1">The sequence shown here is derived from an EMBL/GenBank/DDBJ whole genome shotgun (WGS) entry which is preliminary data.</text>
</comment>
<sequence>MGLRAKSLNTKNKGANSPVAAWCLACDGRAEAAAFPSYVNSVQADDARFTSRISRCQPSSIPNCWLSFALQLWHGTDVTQLHNTLLNSLIPGVSKMCLCVPGVSTQEAGKAVVTTGSCAAFSVSAGELQLLT</sequence>
<keyword evidence="2" id="KW-1185">Reference proteome</keyword>
<dbReference type="Proteomes" id="UP000190648">
    <property type="component" value="Unassembled WGS sequence"/>
</dbReference>
<proteinExistence type="predicted"/>
<dbReference type="AlphaFoldDB" id="A0A1V4KYR8"/>